<sequence length="204" mass="22842">MGVMPFYLATEDPISQALAIQVVEQTGAGPFVFEALKTSGFGHLKKNLPALLRLAAHCPVFLLTDLDQKPCAPFLMQQWLGENPLPERFLFRVAVREVESWLLADRKGMADFMGAPLEQIPANPDFLADPKETVLKIARRYASRAVRRDIVPAKGVRAKVGVGYNQRLMAFVKESWCLERAVLHSESLGRAHHRLRVILQNLEG</sequence>
<proteinExistence type="predicted"/>
<protein>
    <submittedName>
        <fullName evidence="1">Uncharacterized protein DUF4276</fullName>
    </submittedName>
</protein>
<name>A0A562S5Z1_9BACT</name>
<reference evidence="1 2" key="1">
    <citation type="submission" date="2019-07" db="EMBL/GenBank/DDBJ databases">
        <title>Genome sequencing of 100 strains of the haloalkaliphilic chemolithoautotrophic sulfur-oxidizing bacterium Thioalkalivibrio.</title>
        <authorList>
            <person name="Muyzer G."/>
        </authorList>
    </citation>
    <scope>NUCLEOTIDE SEQUENCE [LARGE SCALE GENOMIC DNA]</scope>
    <source>
        <strain evidence="1 2">ASO4-4</strain>
    </source>
</reference>
<dbReference type="OrthoDB" id="5763664at2"/>
<dbReference type="RefSeq" id="WP_144681784.1">
    <property type="nucleotide sequence ID" value="NZ_VLLC01000002.1"/>
</dbReference>
<organism evidence="1 2">
    <name type="scientific">Desulfobotulus alkaliphilus</name>
    <dbReference type="NCBI Taxonomy" id="622671"/>
    <lineage>
        <taxon>Bacteria</taxon>
        <taxon>Pseudomonadati</taxon>
        <taxon>Thermodesulfobacteriota</taxon>
        <taxon>Desulfobacteria</taxon>
        <taxon>Desulfobacterales</taxon>
        <taxon>Desulfobacteraceae</taxon>
        <taxon>Desulfobotulus</taxon>
    </lineage>
</organism>
<dbReference type="AlphaFoldDB" id="A0A562S5Z1"/>
<evidence type="ECO:0000313" key="1">
    <source>
        <dbReference type="EMBL" id="TWI76769.1"/>
    </source>
</evidence>
<dbReference type="Proteomes" id="UP000318307">
    <property type="component" value="Unassembled WGS sequence"/>
</dbReference>
<accession>A0A562S5Z1</accession>
<comment type="caution">
    <text evidence="1">The sequence shown here is derived from an EMBL/GenBank/DDBJ whole genome shotgun (WGS) entry which is preliminary data.</text>
</comment>
<evidence type="ECO:0000313" key="2">
    <source>
        <dbReference type="Proteomes" id="UP000318307"/>
    </source>
</evidence>
<dbReference type="EMBL" id="VLLC01000002">
    <property type="protein sequence ID" value="TWI76769.1"/>
    <property type="molecule type" value="Genomic_DNA"/>
</dbReference>
<gene>
    <name evidence="1" type="ORF">LZ24_00390</name>
</gene>
<keyword evidence="2" id="KW-1185">Reference proteome</keyword>